<organism evidence="7 8">
    <name type="scientific">Jeotgalibacillus soli</name>
    <dbReference type="NCBI Taxonomy" id="889306"/>
    <lineage>
        <taxon>Bacteria</taxon>
        <taxon>Bacillati</taxon>
        <taxon>Bacillota</taxon>
        <taxon>Bacilli</taxon>
        <taxon>Bacillales</taxon>
        <taxon>Caryophanaceae</taxon>
        <taxon>Jeotgalibacillus</taxon>
    </lineage>
</organism>
<dbReference type="EC" id="3.1.11.6" evidence="6"/>
<comment type="caution">
    <text evidence="7">The sequence shown here is derived from an EMBL/GenBank/DDBJ whole genome shotgun (WGS) entry which is preliminary data.</text>
</comment>
<dbReference type="InterPro" id="IPR003761">
    <property type="entry name" value="Exonuc_VII_S"/>
</dbReference>
<dbReference type="PANTHER" id="PTHR34137:SF1">
    <property type="entry name" value="EXODEOXYRIBONUCLEASE 7 SMALL SUBUNIT"/>
    <property type="match status" value="1"/>
</dbReference>
<dbReference type="GO" id="GO:0008855">
    <property type="term" value="F:exodeoxyribonuclease VII activity"/>
    <property type="evidence" value="ECO:0007669"/>
    <property type="project" value="UniProtKB-UniRule"/>
</dbReference>
<comment type="catalytic activity">
    <reaction evidence="6">
        <text>Exonucleolytic cleavage in either 5'- to 3'- or 3'- to 5'-direction to yield nucleoside 5'-phosphates.</text>
        <dbReference type="EC" id="3.1.11.6"/>
    </reaction>
</comment>
<comment type="subcellular location">
    <subcellularLocation>
        <location evidence="6">Cytoplasm</location>
    </subcellularLocation>
</comment>
<dbReference type="InterPro" id="IPR037004">
    <property type="entry name" value="Exonuc_VII_ssu_sf"/>
</dbReference>
<comment type="function">
    <text evidence="6">Bidirectionally degrades single-stranded DNA into large acid-insoluble oligonucleotides, which are then degraded further into small acid-soluble oligonucleotides.</text>
</comment>
<dbReference type="STRING" id="889306.KP78_33170"/>
<dbReference type="GO" id="GO:0005829">
    <property type="term" value="C:cytosol"/>
    <property type="evidence" value="ECO:0007669"/>
    <property type="project" value="TreeGrafter"/>
</dbReference>
<evidence type="ECO:0000256" key="4">
    <source>
        <dbReference type="ARBA" id="ARBA00022801"/>
    </source>
</evidence>
<dbReference type="PATRIC" id="fig|889306.3.peg.3333"/>
<evidence type="ECO:0000256" key="3">
    <source>
        <dbReference type="ARBA" id="ARBA00022722"/>
    </source>
</evidence>
<keyword evidence="8" id="KW-1185">Reference proteome</keyword>
<dbReference type="Pfam" id="PF02609">
    <property type="entry name" value="Exonuc_VII_S"/>
    <property type="match status" value="1"/>
</dbReference>
<evidence type="ECO:0000313" key="8">
    <source>
        <dbReference type="Proteomes" id="UP000031938"/>
    </source>
</evidence>
<comment type="similarity">
    <text evidence="1 6">Belongs to the XseB family.</text>
</comment>
<dbReference type="PIRSF" id="PIRSF006488">
    <property type="entry name" value="Exonuc_VII_S"/>
    <property type="match status" value="1"/>
</dbReference>
<dbReference type="Gene3D" id="1.10.287.1040">
    <property type="entry name" value="Exonuclease VII, small subunit"/>
    <property type="match status" value="1"/>
</dbReference>
<keyword evidence="4 6" id="KW-0378">Hydrolase</keyword>
<proteinExistence type="inferred from homology"/>
<dbReference type="GO" id="GO:0009318">
    <property type="term" value="C:exodeoxyribonuclease VII complex"/>
    <property type="evidence" value="ECO:0007669"/>
    <property type="project" value="UniProtKB-UniRule"/>
</dbReference>
<dbReference type="NCBIfam" id="NF002138">
    <property type="entry name" value="PRK00977.1-2"/>
    <property type="match status" value="1"/>
</dbReference>
<protein>
    <recommendedName>
        <fullName evidence="6">Exodeoxyribonuclease 7 small subunit</fullName>
        <ecNumber evidence="6">3.1.11.6</ecNumber>
    </recommendedName>
    <alternativeName>
        <fullName evidence="6">Exodeoxyribonuclease VII small subunit</fullName>
        <shortName evidence="6">Exonuclease VII small subunit</shortName>
    </alternativeName>
</protein>
<evidence type="ECO:0000256" key="2">
    <source>
        <dbReference type="ARBA" id="ARBA00022490"/>
    </source>
</evidence>
<dbReference type="GO" id="GO:0006308">
    <property type="term" value="P:DNA catabolic process"/>
    <property type="evidence" value="ECO:0007669"/>
    <property type="project" value="UniProtKB-UniRule"/>
</dbReference>
<evidence type="ECO:0000256" key="6">
    <source>
        <dbReference type="HAMAP-Rule" id="MF_00337"/>
    </source>
</evidence>
<sequence>MSAKKQYTFEEAMIQLEEIVTRLEEGDVPLEEALIIYQKGVELSKTCHDKLQHAEKQMATLITDQGEEAFELSKEDSTS</sequence>
<reference evidence="7 8" key="1">
    <citation type="submission" date="2015-01" db="EMBL/GenBank/DDBJ databases">
        <title>Genome sequencing of Jeotgalibacillus soli.</title>
        <authorList>
            <person name="Goh K.M."/>
            <person name="Chan K.-G."/>
            <person name="Yaakop A.S."/>
            <person name="Ee R."/>
            <person name="Gan H.M."/>
            <person name="Chan C.S."/>
        </authorList>
    </citation>
    <scope>NUCLEOTIDE SEQUENCE [LARGE SCALE GENOMIC DNA]</scope>
    <source>
        <strain evidence="7 8">P9</strain>
    </source>
</reference>
<dbReference type="OrthoDB" id="9798666at2"/>
<keyword evidence="2 6" id="KW-0963">Cytoplasm</keyword>
<comment type="subunit">
    <text evidence="6">Heterooligomer composed of large and small subunits.</text>
</comment>
<name>A0A0C2VK30_9BACL</name>
<gene>
    <name evidence="6" type="primary">xseB</name>
    <name evidence="7" type="ORF">KP78_33170</name>
</gene>
<evidence type="ECO:0000256" key="1">
    <source>
        <dbReference type="ARBA" id="ARBA00009998"/>
    </source>
</evidence>
<dbReference type="EMBL" id="JXRP01000019">
    <property type="protein sequence ID" value="KIL44353.1"/>
    <property type="molecule type" value="Genomic_DNA"/>
</dbReference>
<accession>A0A0C2VK30</accession>
<dbReference type="AlphaFoldDB" id="A0A0C2VK30"/>
<dbReference type="SUPFAM" id="SSF116842">
    <property type="entry name" value="XseB-like"/>
    <property type="match status" value="1"/>
</dbReference>
<dbReference type="RefSeq" id="WP_041090229.1">
    <property type="nucleotide sequence ID" value="NZ_JXRP01000019.1"/>
</dbReference>
<keyword evidence="3 6" id="KW-0540">Nuclease</keyword>
<dbReference type="NCBIfam" id="TIGR01280">
    <property type="entry name" value="xseB"/>
    <property type="match status" value="1"/>
</dbReference>
<dbReference type="PANTHER" id="PTHR34137">
    <property type="entry name" value="EXODEOXYRIBONUCLEASE 7 SMALL SUBUNIT"/>
    <property type="match status" value="1"/>
</dbReference>
<dbReference type="Proteomes" id="UP000031938">
    <property type="component" value="Unassembled WGS sequence"/>
</dbReference>
<dbReference type="HAMAP" id="MF_00337">
    <property type="entry name" value="Exonuc_7_S"/>
    <property type="match status" value="1"/>
</dbReference>
<evidence type="ECO:0000313" key="7">
    <source>
        <dbReference type="EMBL" id="KIL44353.1"/>
    </source>
</evidence>
<keyword evidence="5 6" id="KW-0269">Exonuclease</keyword>
<evidence type="ECO:0000256" key="5">
    <source>
        <dbReference type="ARBA" id="ARBA00022839"/>
    </source>
</evidence>